<keyword evidence="5" id="KW-1185">Reference proteome</keyword>
<evidence type="ECO:0000256" key="1">
    <source>
        <dbReference type="SAM" id="Phobius"/>
    </source>
</evidence>
<proteinExistence type="predicted"/>
<dbReference type="eggNOG" id="ENOG502RQET">
    <property type="taxonomic scope" value="Eukaryota"/>
</dbReference>
<accession>G8YAR5</accession>
<gene>
    <name evidence="3" type="primary">Piso0_003691</name>
    <name evidence="3" type="ORF">GNLVRS01_PISO0K00450g</name>
    <name evidence="4" type="ORF">GNLVRS01_PISO0L00451g</name>
</gene>
<feature type="signal peptide" evidence="2">
    <location>
        <begin position="1"/>
        <end position="19"/>
    </location>
</feature>
<evidence type="ECO:0000256" key="2">
    <source>
        <dbReference type="SAM" id="SignalP"/>
    </source>
</evidence>
<reference evidence="3" key="1">
    <citation type="submission" date="2011-10" db="EMBL/GenBank/DDBJ databases">
        <authorList>
            <person name="Genoscope - CEA"/>
        </authorList>
    </citation>
    <scope>NUCLEOTIDE SEQUENCE</scope>
</reference>
<feature type="transmembrane region" description="Helical" evidence="1">
    <location>
        <begin position="265"/>
        <end position="290"/>
    </location>
</feature>
<feature type="chain" id="PRO_5007664921" evidence="2">
    <location>
        <begin position="20"/>
        <end position="388"/>
    </location>
</feature>
<protein>
    <submittedName>
        <fullName evidence="3">Piso0_003691 protein</fullName>
    </submittedName>
</protein>
<keyword evidence="1" id="KW-0812">Transmembrane</keyword>
<dbReference type="HOGENOM" id="CLU_711968_0_0_1"/>
<dbReference type="AlphaFoldDB" id="G8YAR5"/>
<feature type="transmembrane region" description="Helical" evidence="1">
    <location>
        <begin position="233"/>
        <end position="253"/>
    </location>
</feature>
<feature type="transmembrane region" description="Helical" evidence="1">
    <location>
        <begin position="161"/>
        <end position="180"/>
    </location>
</feature>
<dbReference type="Proteomes" id="UP000005222">
    <property type="component" value="Chromosome K"/>
</dbReference>
<feature type="transmembrane region" description="Helical" evidence="1">
    <location>
        <begin position="192"/>
        <end position="221"/>
    </location>
</feature>
<dbReference type="OrthoDB" id="4027157at2759"/>
<dbReference type="InParanoid" id="G8YAR5"/>
<dbReference type="Proteomes" id="UP000005222">
    <property type="component" value="Chromosome L"/>
</dbReference>
<reference evidence="5" key="2">
    <citation type="journal article" date="2012" name="G3 (Bethesda)">
        <title>Pichia sorbitophila, an interspecies yeast hybrid reveals early steps of genome resolution following polyploidization.</title>
        <authorList>
            <person name="Leh Louis V."/>
            <person name="Despons L."/>
            <person name="Friedrich A."/>
            <person name="Martin T."/>
            <person name="Durrens P."/>
            <person name="Casaregola S."/>
            <person name="Neuveglise C."/>
            <person name="Fairhead C."/>
            <person name="Marck C."/>
            <person name="Cruz J.A."/>
            <person name="Straub M.L."/>
            <person name="Kugler V."/>
            <person name="Sacerdot C."/>
            <person name="Uzunov Z."/>
            <person name="Thierry A."/>
            <person name="Weiss S."/>
            <person name="Bleykasten C."/>
            <person name="De Montigny J."/>
            <person name="Jacques N."/>
            <person name="Jung P."/>
            <person name="Lemaire M."/>
            <person name="Mallet S."/>
            <person name="Morel G."/>
            <person name="Richard G.F."/>
            <person name="Sarkar A."/>
            <person name="Savel G."/>
            <person name="Schacherer J."/>
            <person name="Seret M.L."/>
            <person name="Talla E."/>
            <person name="Samson G."/>
            <person name="Jubin C."/>
            <person name="Poulain J."/>
            <person name="Vacherie B."/>
            <person name="Barbe V."/>
            <person name="Pelletier E."/>
            <person name="Sherman D.J."/>
            <person name="Westhof E."/>
            <person name="Weissenbach J."/>
            <person name="Baret P.V."/>
            <person name="Wincker P."/>
            <person name="Gaillardin C."/>
            <person name="Dujon B."/>
            <person name="Souciet J.L."/>
        </authorList>
    </citation>
    <scope>NUCLEOTIDE SEQUENCE [LARGE SCALE GENOMIC DNA]</scope>
    <source>
        <strain evidence="5">ATCC MYA-4447 / BCRC 22081 / CBS 7064 / NBRC 10061 / NRRL Y-12695</strain>
    </source>
</reference>
<dbReference type="EMBL" id="FO082048">
    <property type="protein sequence ID" value="CCE84150.1"/>
    <property type="molecule type" value="Genomic_DNA"/>
</dbReference>
<evidence type="ECO:0000313" key="5">
    <source>
        <dbReference type="Proteomes" id="UP000005222"/>
    </source>
</evidence>
<feature type="transmembrane region" description="Helical" evidence="1">
    <location>
        <begin position="122"/>
        <end position="141"/>
    </location>
</feature>
<keyword evidence="2" id="KW-0732">Signal</keyword>
<name>G8YAR5_PICSO</name>
<organism evidence="3 5">
    <name type="scientific">Pichia sorbitophila (strain ATCC MYA-4447 / BCRC 22081 / CBS 7064 / NBRC 10061 / NRRL Y-12695)</name>
    <name type="common">Hybrid yeast</name>
    <dbReference type="NCBI Taxonomy" id="559304"/>
    <lineage>
        <taxon>Eukaryota</taxon>
        <taxon>Fungi</taxon>
        <taxon>Dikarya</taxon>
        <taxon>Ascomycota</taxon>
        <taxon>Saccharomycotina</taxon>
        <taxon>Pichiomycetes</taxon>
        <taxon>Debaryomycetaceae</taxon>
        <taxon>Millerozyma</taxon>
    </lineage>
</organism>
<sequence>MFSSIFQFLLTVTIMATKAAEEESLSFPLNMELSIFMHGENSTIYITKDLNISKTCTSSSDKIALSDLQKNFNKDFIGEVKCLFENAIEASDTDMKTFEHDIIHPIHVSALLPHHYDHMDSLSIFGLFYGIFVLFWIIFYLKKKELTQSLFKLSPVSKKIYMYMGFKVLVSFTILIYYFAADLKENLVTKSFLYGVTTISTSTHILQSCLLALFSLGYGTLFFRLDAKKHKKVLLYTIITMVLYCLSYFPRVYGEFYVIKHKSYLWSFVAPLSWHIISTAAHIAFIVVLIRNSYKTYRGTNESEKALKSAIVIAASYVLHPFIGVPSLESMSESFGVRQTSPFYDRNTSVPEILELVVMISLIYIWRDLKEENGESYSGIPLSHVSAP</sequence>
<evidence type="ECO:0000313" key="4">
    <source>
        <dbReference type="EMBL" id="CCE84150.1"/>
    </source>
</evidence>
<evidence type="ECO:0000313" key="3">
    <source>
        <dbReference type="EMBL" id="CCE83119.1"/>
    </source>
</evidence>
<keyword evidence="1" id="KW-0472">Membrane</keyword>
<keyword evidence="1" id="KW-1133">Transmembrane helix</keyword>
<dbReference type="EMBL" id="FO082049">
    <property type="protein sequence ID" value="CCE83119.1"/>
    <property type="molecule type" value="Genomic_DNA"/>
</dbReference>